<dbReference type="Proteomes" id="UP000740727">
    <property type="component" value="Unassembled WGS sequence"/>
</dbReference>
<evidence type="ECO:0000313" key="1">
    <source>
        <dbReference type="EMBL" id="NBR94365.1"/>
    </source>
</evidence>
<dbReference type="InterPro" id="IPR011013">
    <property type="entry name" value="Gal_mutarotase_sf_dom"/>
</dbReference>
<evidence type="ECO:0000313" key="2">
    <source>
        <dbReference type="Proteomes" id="UP000740727"/>
    </source>
</evidence>
<proteinExistence type="predicted"/>
<dbReference type="GO" id="GO:0030246">
    <property type="term" value="F:carbohydrate binding"/>
    <property type="evidence" value="ECO:0007669"/>
    <property type="project" value="InterPro"/>
</dbReference>
<dbReference type="InterPro" id="IPR014718">
    <property type="entry name" value="GH-type_carb-bd"/>
</dbReference>
<dbReference type="Gene3D" id="2.70.98.10">
    <property type="match status" value="1"/>
</dbReference>
<dbReference type="AlphaFoldDB" id="A0A965GD80"/>
<accession>A0A965GD80</accession>
<protein>
    <submittedName>
        <fullName evidence="1">Galactose mutarotase</fullName>
    </submittedName>
</protein>
<reference evidence="1" key="1">
    <citation type="submission" date="2018-10" db="EMBL/GenBank/DDBJ databases">
        <title>Iterative Subtractive Binning of Freshwater Chronoseries Metagenomes Recovers Nearly Complete Genomes from over Four Hundred Novel Species.</title>
        <authorList>
            <person name="Rodriguez-R L.M."/>
            <person name="Tsementzi D."/>
            <person name="Luo C."/>
            <person name="Konstantinidis K.T."/>
        </authorList>
    </citation>
    <scope>NUCLEOTIDE SEQUENCE</scope>
    <source>
        <strain evidence="1">WB5_2A_028</strain>
    </source>
</reference>
<dbReference type="GO" id="GO:0003824">
    <property type="term" value="F:catalytic activity"/>
    <property type="evidence" value="ECO:0007669"/>
    <property type="project" value="InterPro"/>
</dbReference>
<organism evidence="1 2">
    <name type="scientific">Candidatus Fonsibacter lacus</name>
    <dbReference type="NCBI Taxonomy" id="2576439"/>
    <lineage>
        <taxon>Bacteria</taxon>
        <taxon>Pseudomonadati</taxon>
        <taxon>Pseudomonadota</taxon>
        <taxon>Alphaproteobacteria</taxon>
        <taxon>Candidatus Pelagibacterales</taxon>
        <taxon>Candidatus Pelagibacterales incertae sedis</taxon>
        <taxon>Candidatus Fonsibacter</taxon>
    </lineage>
</organism>
<dbReference type="SUPFAM" id="SSF74650">
    <property type="entry name" value="Galactose mutarotase-like"/>
    <property type="match status" value="1"/>
</dbReference>
<feature type="non-terminal residue" evidence="1">
    <location>
        <position position="1"/>
    </location>
</feature>
<name>A0A965GD80_9PROT</name>
<gene>
    <name evidence="1" type="ORF">EBT44_06040</name>
</gene>
<dbReference type="EMBL" id="RFXN01000115">
    <property type="protein sequence ID" value="NBR94365.1"/>
    <property type="molecule type" value="Genomic_DNA"/>
</dbReference>
<sequence>EGNGSELPFWLGFHPWFPRDFDRGGSAEIEFAASKMFERGSDHFPTGKLINPTPPPYDDAFTQIRGTPTVSWQDVLQIKIESDAPYWVVYDQDSEGVCIEPQSAPPDAANLGISSDTYLEALFIFEEI</sequence>
<comment type="caution">
    <text evidence="1">The sequence shown here is derived from an EMBL/GenBank/DDBJ whole genome shotgun (WGS) entry which is preliminary data.</text>
</comment>
<dbReference type="GO" id="GO:0005975">
    <property type="term" value="P:carbohydrate metabolic process"/>
    <property type="evidence" value="ECO:0007669"/>
    <property type="project" value="InterPro"/>
</dbReference>